<evidence type="ECO:0000313" key="4">
    <source>
        <dbReference type="Proteomes" id="UP000325797"/>
    </source>
</evidence>
<evidence type="ECO:0000313" key="3">
    <source>
        <dbReference type="EMBL" id="QEX22200.1"/>
    </source>
</evidence>
<evidence type="ECO:0000259" key="2">
    <source>
        <dbReference type="Pfam" id="PF04773"/>
    </source>
</evidence>
<dbReference type="KEGG" id="hadh:FRZ61_21300"/>
<dbReference type="AlphaFoldDB" id="A0A5J6N0W6"/>
<feature type="chain" id="PRO_5023939224" description="FecR protein domain-containing protein" evidence="1">
    <location>
        <begin position="29"/>
        <end position="210"/>
    </location>
</feature>
<feature type="domain" description="FecR protein" evidence="2">
    <location>
        <begin position="63"/>
        <end position="164"/>
    </location>
</feature>
<gene>
    <name evidence="3" type="ORF">FRZ61_21300</name>
</gene>
<dbReference type="Pfam" id="PF04773">
    <property type="entry name" value="FecR"/>
    <property type="match status" value="1"/>
</dbReference>
<evidence type="ECO:0000256" key="1">
    <source>
        <dbReference type="SAM" id="SignalP"/>
    </source>
</evidence>
<dbReference type="EMBL" id="CP042582">
    <property type="protein sequence ID" value="QEX22200.1"/>
    <property type="molecule type" value="Genomic_DNA"/>
</dbReference>
<dbReference type="OrthoDB" id="7705200at2"/>
<feature type="signal peptide" evidence="1">
    <location>
        <begin position="1"/>
        <end position="28"/>
    </location>
</feature>
<keyword evidence="4" id="KW-1185">Reference proteome</keyword>
<dbReference type="PANTHER" id="PTHR38731">
    <property type="entry name" value="LIPL45-RELATED LIPOPROTEIN-RELATED"/>
    <property type="match status" value="1"/>
</dbReference>
<dbReference type="Proteomes" id="UP000325797">
    <property type="component" value="Chromosome"/>
</dbReference>
<dbReference type="Gene3D" id="2.60.120.1440">
    <property type="match status" value="1"/>
</dbReference>
<sequence length="210" mass="21182">MGMDRRSLLRTLLAVVGCGAMSRPLASAEPAGQVVRTQGQVTKMAGTGAAVPLGPDAPVAVGDTIVTADGAKVDLRFVDGSLLTVGPSSRVEIARYAPAASGGRGEALLSLLNGIIKLIVDEGGRWNRFAVGTETAIASVRGTEWLVDAAPGKTGVLVLQGAVQVVGRVAGRSVTLGPGQGTDVAAGAAPTPPKIWGAARRDAAVARVTW</sequence>
<dbReference type="InterPro" id="IPR006860">
    <property type="entry name" value="FecR"/>
</dbReference>
<dbReference type="PROSITE" id="PS51318">
    <property type="entry name" value="TAT"/>
    <property type="match status" value="1"/>
</dbReference>
<proteinExistence type="predicted"/>
<dbReference type="PANTHER" id="PTHR38731:SF3">
    <property type="entry name" value="BLL6125 PROTEIN"/>
    <property type="match status" value="1"/>
</dbReference>
<name>A0A5J6N0W6_9PROT</name>
<dbReference type="InterPro" id="IPR006311">
    <property type="entry name" value="TAT_signal"/>
</dbReference>
<protein>
    <recommendedName>
        <fullName evidence="2">FecR protein domain-containing protein</fullName>
    </recommendedName>
</protein>
<reference evidence="3 4" key="1">
    <citation type="submission" date="2019-08" db="EMBL/GenBank/DDBJ databases">
        <title>Hyperibacter terrae gen. nov., sp. nov. and Hyperibacter viscosus sp. nov., two new members in the family Rhodospirillaceae isolated from the rhizosphere of Hypericum perforatum.</title>
        <authorList>
            <person name="Noviana Z."/>
        </authorList>
    </citation>
    <scope>NUCLEOTIDE SEQUENCE [LARGE SCALE GENOMIC DNA]</scope>
    <source>
        <strain evidence="3 4">R5959</strain>
    </source>
</reference>
<keyword evidence="1" id="KW-0732">Signal</keyword>
<organism evidence="3 4">
    <name type="scientific">Hypericibacter adhaerens</name>
    <dbReference type="NCBI Taxonomy" id="2602016"/>
    <lineage>
        <taxon>Bacteria</taxon>
        <taxon>Pseudomonadati</taxon>
        <taxon>Pseudomonadota</taxon>
        <taxon>Alphaproteobacteria</taxon>
        <taxon>Rhodospirillales</taxon>
        <taxon>Dongiaceae</taxon>
        <taxon>Hypericibacter</taxon>
    </lineage>
</organism>
<accession>A0A5J6N0W6</accession>